<dbReference type="AlphaFoldDB" id="A0A4D6N870"/>
<name>A0A4D6N870_VIGUN</name>
<keyword evidence="4" id="KW-1185">Reference proteome</keyword>
<reference evidence="3 4" key="1">
    <citation type="submission" date="2019-04" db="EMBL/GenBank/DDBJ databases">
        <title>An improved genome assembly and genetic linkage map for asparagus bean, Vigna unguiculata ssp. sesquipedialis.</title>
        <authorList>
            <person name="Xia Q."/>
            <person name="Zhang R."/>
            <person name="Dong Y."/>
        </authorList>
    </citation>
    <scope>NUCLEOTIDE SEQUENCE [LARGE SCALE GENOMIC DNA]</scope>
    <source>
        <tissue evidence="3">Leaf</tissue>
    </source>
</reference>
<evidence type="ECO:0000313" key="3">
    <source>
        <dbReference type="EMBL" id="QCE10033.1"/>
    </source>
</evidence>
<organism evidence="3 4">
    <name type="scientific">Vigna unguiculata</name>
    <name type="common">Cowpea</name>
    <dbReference type="NCBI Taxonomy" id="3917"/>
    <lineage>
        <taxon>Eukaryota</taxon>
        <taxon>Viridiplantae</taxon>
        <taxon>Streptophyta</taxon>
        <taxon>Embryophyta</taxon>
        <taxon>Tracheophyta</taxon>
        <taxon>Spermatophyta</taxon>
        <taxon>Magnoliopsida</taxon>
        <taxon>eudicotyledons</taxon>
        <taxon>Gunneridae</taxon>
        <taxon>Pentapetalae</taxon>
        <taxon>rosids</taxon>
        <taxon>fabids</taxon>
        <taxon>Fabales</taxon>
        <taxon>Fabaceae</taxon>
        <taxon>Papilionoideae</taxon>
        <taxon>50 kb inversion clade</taxon>
        <taxon>NPAAA clade</taxon>
        <taxon>indigoferoid/millettioid clade</taxon>
        <taxon>Phaseoleae</taxon>
        <taxon>Vigna</taxon>
    </lineage>
</organism>
<accession>A0A4D6N870</accession>
<keyword evidence="2" id="KW-0732">Signal</keyword>
<evidence type="ECO:0000256" key="2">
    <source>
        <dbReference type="SAM" id="SignalP"/>
    </source>
</evidence>
<feature type="chain" id="PRO_5020022318" evidence="2">
    <location>
        <begin position="20"/>
        <end position="228"/>
    </location>
</feature>
<proteinExistence type="predicted"/>
<sequence>MRNLILIQASLLFTSPTTALLLSSRATKTPAACATAASPTASETHRRRRQPPPEASPAGTQLPKTLPSRFSPACEIGRIPELRRCTPCCSSLVFVSSDRSDLDCRHDVIAARREHCPRCQLLPSFSAQSSDSPAASSRGFSVSDWRYVIGEDRRVWCCSGCNRTRRVVVEDECGVRNNGGIGEWTIAVNIGVMEARVLLAAFGEWRRWREENRMVKVREDGVYYVILM</sequence>
<dbReference type="Proteomes" id="UP000501690">
    <property type="component" value="Linkage Group LG10"/>
</dbReference>
<feature type="region of interest" description="Disordered" evidence="1">
    <location>
        <begin position="32"/>
        <end position="69"/>
    </location>
</feature>
<feature type="signal peptide" evidence="2">
    <location>
        <begin position="1"/>
        <end position="19"/>
    </location>
</feature>
<protein>
    <submittedName>
        <fullName evidence="3">Uncharacterized protein</fullName>
    </submittedName>
</protein>
<feature type="compositionally biased region" description="Low complexity" evidence="1">
    <location>
        <begin position="32"/>
        <end position="42"/>
    </location>
</feature>
<evidence type="ECO:0000313" key="4">
    <source>
        <dbReference type="Proteomes" id="UP000501690"/>
    </source>
</evidence>
<gene>
    <name evidence="3" type="ORF">DEO72_LG10g1258</name>
</gene>
<dbReference type="EMBL" id="CP039354">
    <property type="protein sequence ID" value="QCE10033.1"/>
    <property type="molecule type" value="Genomic_DNA"/>
</dbReference>
<evidence type="ECO:0000256" key="1">
    <source>
        <dbReference type="SAM" id="MobiDB-lite"/>
    </source>
</evidence>